<organism evidence="2 3">
    <name type="scientific">Aspergillus wentii DTO 134E9</name>
    <dbReference type="NCBI Taxonomy" id="1073089"/>
    <lineage>
        <taxon>Eukaryota</taxon>
        <taxon>Fungi</taxon>
        <taxon>Dikarya</taxon>
        <taxon>Ascomycota</taxon>
        <taxon>Pezizomycotina</taxon>
        <taxon>Eurotiomycetes</taxon>
        <taxon>Eurotiomycetidae</taxon>
        <taxon>Eurotiales</taxon>
        <taxon>Aspergillaceae</taxon>
        <taxon>Aspergillus</taxon>
        <taxon>Aspergillus subgen. Cremei</taxon>
    </lineage>
</organism>
<dbReference type="VEuPathDB" id="FungiDB:ASPWEDRAFT_177606"/>
<dbReference type="EMBL" id="KV878218">
    <property type="protein sequence ID" value="OJJ29873.1"/>
    <property type="molecule type" value="Genomic_DNA"/>
</dbReference>
<name>A0A1L9R4Q9_ASPWE</name>
<reference evidence="3" key="1">
    <citation type="journal article" date="2017" name="Genome Biol.">
        <title>Comparative genomics reveals high biological diversity and specific adaptations in the industrially and medically important fungal genus Aspergillus.</title>
        <authorList>
            <person name="de Vries R.P."/>
            <person name="Riley R."/>
            <person name="Wiebenga A."/>
            <person name="Aguilar-Osorio G."/>
            <person name="Amillis S."/>
            <person name="Uchima C.A."/>
            <person name="Anderluh G."/>
            <person name="Asadollahi M."/>
            <person name="Askin M."/>
            <person name="Barry K."/>
            <person name="Battaglia E."/>
            <person name="Bayram O."/>
            <person name="Benocci T."/>
            <person name="Braus-Stromeyer S.A."/>
            <person name="Caldana C."/>
            <person name="Canovas D."/>
            <person name="Cerqueira G.C."/>
            <person name="Chen F."/>
            <person name="Chen W."/>
            <person name="Choi C."/>
            <person name="Clum A."/>
            <person name="Dos Santos R.A."/>
            <person name="Damasio A.R."/>
            <person name="Diallinas G."/>
            <person name="Emri T."/>
            <person name="Fekete E."/>
            <person name="Flipphi M."/>
            <person name="Freyberg S."/>
            <person name="Gallo A."/>
            <person name="Gournas C."/>
            <person name="Habgood R."/>
            <person name="Hainaut M."/>
            <person name="Harispe M.L."/>
            <person name="Henrissat B."/>
            <person name="Hilden K.S."/>
            <person name="Hope R."/>
            <person name="Hossain A."/>
            <person name="Karabika E."/>
            <person name="Karaffa L."/>
            <person name="Karanyi Z."/>
            <person name="Krasevec N."/>
            <person name="Kuo A."/>
            <person name="Kusch H."/>
            <person name="LaButti K."/>
            <person name="Lagendijk E.L."/>
            <person name="Lapidus A."/>
            <person name="Levasseur A."/>
            <person name="Lindquist E."/>
            <person name="Lipzen A."/>
            <person name="Logrieco A.F."/>
            <person name="MacCabe A."/>
            <person name="Maekelae M.R."/>
            <person name="Malavazi I."/>
            <person name="Melin P."/>
            <person name="Meyer V."/>
            <person name="Mielnichuk N."/>
            <person name="Miskei M."/>
            <person name="Molnar A.P."/>
            <person name="Mule G."/>
            <person name="Ngan C.Y."/>
            <person name="Orejas M."/>
            <person name="Orosz E."/>
            <person name="Ouedraogo J.P."/>
            <person name="Overkamp K.M."/>
            <person name="Park H.-S."/>
            <person name="Perrone G."/>
            <person name="Piumi F."/>
            <person name="Punt P.J."/>
            <person name="Ram A.F."/>
            <person name="Ramon A."/>
            <person name="Rauscher S."/>
            <person name="Record E."/>
            <person name="Riano-Pachon D.M."/>
            <person name="Robert V."/>
            <person name="Roehrig J."/>
            <person name="Ruller R."/>
            <person name="Salamov A."/>
            <person name="Salih N.S."/>
            <person name="Samson R.A."/>
            <person name="Sandor E."/>
            <person name="Sanguinetti M."/>
            <person name="Schuetze T."/>
            <person name="Sepcic K."/>
            <person name="Shelest E."/>
            <person name="Sherlock G."/>
            <person name="Sophianopoulou V."/>
            <person name="Squina F.M."/>
            <person name="Sun H."/>
            <person name="Susca A."/>
            <person name="Todd R.B."/>
            <person name="Tsang A."/>
            <person name="Unkles S.E."/>
            <person name="van de Wiele N."/>
            <person name="van Rossen-Uffink D."/>
            <person name="Oliveira J.V."/>
            <person name="Vesth T.C."/>
            <person name="Visser J."/>
            <person name="Yu J.-H."/>
            <person name="Zhou M."/>
            <person name="Andersen M.R."/>
            <person name="Archer D.B."/>
            <person name="Baker S.E."/>
            <person name="Benoit I."/>
            <person name="Brakhage A.A."/>
            <person name="Braus G.H."/>
            <person name="Fischer R."/>
            <person name="Frisvad J.C."/>
            <person name="Goldman G.H."/>
            <person name="Houbraken J."/>
            <person name="Oakley B."/>
            <person name="Pocsi I."/>
            <person name="Scazzocchio C."/>
            <person name="Seiboth B."/>
            <person name="vanKuyk P.A."/>
            <person name="Wortman J."/>
            <person name="Dyer P.S."/>
            <person name="Grigoriev I.V."/>
        </authorList>
    </citation>
    <scope>NUCLEOTIDE SEQUENCE [LARGE SCALE GENOMIC DNA]</scope>
    <source>
        <strain evidence="3">DTO 134E9</strain>
    </source>
</reference>
<keyword evidence="3" id="KW-1185">Reference proteome</keyword>
<dbReference type="OrthoDB" id="5418867at2759"/>
<dbReference type="Proteomes" id="UP000184383">
    <property type="component" value="Unassembled WGS sequence"/>
</dbReference>
<dbReference type="AlphaFoldDB" id="A0A1L9R4Q9"/>
<evidence type="ECO:0000256" key="1">
    <source>
        <dbReference type="SAM" id="MobiDB-lite"/>
    </source>
</evidence>
<gene>
    <name evidence="2" type="ORF">ASPWEDRAFT_177606</name>
</gene>
<accession>A0A1L9R4Q9</accession>
<dbReference type="STRING" id="1073089.A0A1L9R4Q9"/>
<evidence type="ECO:0000313" key="2">
    <source>
        <dbReference type="EMBL" id="OJJ29873.1"/>
    </source>
</evidence>
<dbReference type="RefSeq" id="XP_040683550.1">
    <property type="nucleotide sequence ID" value="XM_040831689.1"/>
</dbReference>
<feature type="compositionally biased region" description="Low complexity" evidence="1">
    <location>
        <begin position="63"/>
        <end position="72"/>
    </location>
</feature>
<proteinExistence type="predicted"/>
<sequence>MPMQWNSEANTRLFLGVLEQCKNTKMNVDYKGLAAFMGPECTPKAVRLQLAKLKGQAGGNSSTPATPTATPTPKKRKSGAEGQSPKTPTKKSKGQKAQGGSDEDEDTTQE</sequence>
<evidence type="ECO:0000313" key="3">
    <source>
        <dbReference type="Proteomes" id="UP000184383"/>
    </source>
</evidence>
<feature type="compositionally biased region" description="Acidic residues" evidence="1">
    <location>
        <begin position="101"/>
        <end position="110"/>
    </location>
</feature>
<dbReference type="GeneID" id="63747537"/>
<feature type="region of interest" description="Disordered" evidence="1">
    <location>
        <begin position="52"/>
        <end position="110"/>
    </location>
</feature>
<protein>
    <submittedName>
        <fullName evidence="2">Uncharacterized protein</fullName>
    </submittedName>
</protein>